<dbReference type="EMBL" id="AOLK01000015">
    <property type="protein sequence ID" value="ELZ85771.1"/>
    <property type="molecule type" value="Genomic_DNA"/>
</dbReference>
<reference evidence="1 2" key="1">
    <citation type="journal article" date="2014" name="PLoS Genet.">
        <title>Phylogenetically driven sequencing of extremely halophilic archaea reveals strategies for static and dynamic osmo-response.</title>
        <authorList>
            <person name="Becker E.A."/>
            <person name="Seitzer P.M."/>
            <person name="Tritt A."/>
            <person name="Larsen D."/>
            <person name="Krusor M."/>
            <person name="Yao A.I."/>
            <person name="Wu D."/>
            <person name="Madern D."/>
            <person name="Eisen J.A."/>
            <person name="Darling A.E."/>
            <person name="Facciotti M.T."/>
        </authorList>
    </citation>
    <scope>NUCLEOTIDE SEQUENCE [LARGE SCALE GENOMIC DNA]</scope>
    <source>
        <strain evidence="1 2">ATCC BAA-1513</strain>
    </source>
</reference>
<keyword evidence="2" id="KW-1185">Reference proteome</keyword>
<dbReference type="STRING" id="1230453.C453_08148"/>
<accession>M0HMP0</accession>
<protein>
    <submittedName>
        <fullName evidence="1">Uncharacterized protein</fullName>
    </submittedName>
</protein>
<evidence type="ECO:0000313" key="2">
    <source>
        <dbReference type="Proteomes" id="UP000011612"/>
    </source>
</evidence>
<dbReference type="Pfam" id="PF23959">
    <property type="entry name" value="DUF7288"/>
    <property type="match status" value="1"/>
</dbReference>
<dbReference type="AlphaFoldDB" id="M0HMP0"/>
<organism evidence="1 2">
    <name type="scientific">Haloferax elongans ATCC BAA-1513</name>
    <dbReference type="NCBI Taxonomy" id="1230453"/>
    <lineage>
        <taxon>Archaea</taxon>
        <taxon>Methanobacteriati</taxon>
        <taxon>Methanobacteriota</taxon>
        <taxon>Stenosarchaea group</taxon>
        <taxon>Halobacteria</taxon>
        <taxon>Halobacteriales</taxon>
        <taxon>Haloferacaceae</taxon>
        <taxon>Haloferax</taxon>
    </lineage>
</organism>
<comment type="caution">
    <text evidence="1">The sequence shown here is derived from an EMBL/GenBank/DDBJ whole genome shotgun (WGS) entry which is preliminary data.</text>
</comment>
<dbReference type="InterPro" id="IPR055712">
    <property type="entry name" value="DUF7288"/>
</dbReference>
<evidence type="ECO:0000313" key="1">
    <source>
        <dbReference type="EMBL" id="ELZ85771.1"/>
    </source>
</evidence>
<proteinExistence type="predicted"/>
<gene>
    <name evidence="1" type="ORF">C453_08148</name>
</gene>
<name>M0HMP0_HALEO</name>
<dbReference type="PATRIC" id="fig|1230453.4.peg.1585"/>
<sequence length="206" mass="22351">MTDRLRGQAFTLEGFVASAFLLTALLFAHQSLVLSPSTGGTVDAETQTQLRHQAQDVLLTASSAETEDLSYTVRRWNPDRAAFINATNRQAGYGDGVPEGELGELLVSVFGARGRSYNVVLVARGENGGQVTEPLVWRGPPGQTAVTASYRLTLYDNMTLTSNQSPTTELHTYSHTDPGSSRGYYPIPNAVDGPVYNVVEVRLTVW</sequence>
<dbReference type="RefSeq" id="WP_008323774.1">
    <property type="nucleotide sequence ID" value="NZ_AOLK01000015.1"/>
</dbReference>
<dbReference type="OrthoDB" id="324613at2157"/>
<dbReference type="Proteomes" id="UP000011612">
    <property type="component" value="Unassembled WGS sequence"/>
</dbReference>